<dbReference type="Proteomes" id="UP001055879">
    <property type="component" value="Linkage Group LG11"/>
</dbReference>
<comment type="caution">
    <text evidence="1">The sequence shown here is derived from an EMBL/GenBank/DDBJ whole genome shotgun (WGS) entry which is preliminary data.</text>
</comment>
<organism evidence="1 2">
    <name type="scientific">Arctium lappa</name>
    <name type="common">Greater burdock</name>
    <name type="synonym">Lappa major</name>
    <dbReference type="NCBI Taxonomy" id="4217"/>
    <lineage>
        <taxon>Eukaryota</taxon>
        <taxon>Viridiplantae</taxon>
        <taxon>Streptophyta</taxon>
        <taxon>Embryophyta</taxon>
        <taxon>Tracheophyta</taxon>
        <taxon>Spermatophyta</taxon>
        <taxon>Magnoliopsida</taxon>
        <taxon>eudicotyledons</taxon>
        <taxon>Gunneridae</taxon>
        <taxon>Pentapetalae</taxon>
        <taxon>asterids</taxon>
        <taxon>campanulids</taxon>
        <taxon>Asterales</taxon>
        <taxon>Asteraceae</taxon>
        <taxon>Carduoideae</taxon>
        <taxon>Cardueae</taxon>
        <taxon>Arctiinae</taxon>
        <taxon>Arctium</taxon>
    </lineage>
</organism>
<keyword evidence="2" id="KW-1185">Reference proteome</keyword>
<dbReference type="EMBL" id="CM042057">
    <property type="protein sequence ID" value="KAI3692812.1"/>
    <property type="molecule type" value="Genomic_DNA"/>
</dbReference>
<reference evidence="1 2" key="2">
    <citation type="journal article" date="2022" name="Mol. Ecol. Resour.">
        <title>The genomes of chicory, endive, great burdock and yacon provide insights into Asteraceae paleo-polyploidization history and plant inulin production.</title>
        <authorList>
            <person name="Fan W."/>
            <person name="Wang S."/>
            <person name="Wang H."/>
            <person name="Wang A."/>
            <person name="Jiang F."/>
            <person name="Liu H."/>
            <person name="Zhao H."/>
            <person name="Xu D."/>
            <person name="Zhang Y."/>
        </authorList>
    </citation>
    <scope>NUCLEOTIDE SEQUENCE [LARGE SCALE GENOMIC DNA]</scope>
    <source>
        <strain evidence="2">cv. Niubang</strain>
    </source>
</reference>
<evidence type="ECO:0000313" key="2">
    <source>
        <dbReference type="Proteomes" id="UP001055879"/>
    </source>
</evidence>
<reference evidence="2" key="1">
    <citation type="journal article" date="2022" name="Mol. Ecol. Resour.">
        <title>The genomes of chicory, endive, great burdock and yacon provide insights into Asteraceae palaeo-polyploidization history and plant inulin production.</title>
        <authorList>
            <person name="Fan W."/>
            <person name="Wang S."/>
            <person name="Wang H."/>
            <person name="Wang A."/>
            <person name="Jiang F."/>
            <person name="Liu H."/>
            <person name="Zhao H."/>
            <person name="Xu D."/>
            <person name="Zhang Y."/>
        </authorList>
    </citation>
    <scope>NUCLEOTIDE SEQUENCE [LARGE SCALE GENOMIC DNA]</scope>
    <source>
        <strain evidence="2">cv. Niubang</strain>
    </source>
</reference>
<sequence>MSAVIHHRMTPLGFALITDFEVLVIGSTWVFDNDDGCALGNRLPVSHGPSPCPPPGCRPPPLPAPRHTRSRLPRIESLSLLCLRAALHITRVPHRLPISGPTVSWLFPGPALVP</sequence>
<gene>
    <name evidence="1" type="ORF">L6452_32635</name>
</gene>
<evidence type="ECO:0000313" key="1">
    <source>
        <dbReference type="EMBL" id="KAI3692812.1"/>
    </source>
</evidence>
<accession>A0ACB8Z480</accession>
<protein>
    <submittedName>
        <fullName evidence="1">Uncharacterized protein</fullName>
    </submittedName>
</protein>
<name>A0ACB8Z480_ARCLA</name>
<proteinExistence type="predicted"/>